<dbReference type="PROSITE" id="PS50102">
    <property type="entry name" value="RRM"/>
    <property type="match status" value="1"/>
</dbReference>
<feature type="compositionally biased region" description="Basic and acidic residues" evidence="7">
    <location>
        <begin position="244"/>
        <end position="255"/>
    </location>
</feature>
<dbReference type="STRING" id="41875.K8EDW8"/>
<organism evidence="10 11">
    <name type="scientific">Bathycoccus prasinos</name>
    <dbReference type="NCBI Taxonomy" id="41875"/>
    <lineage>
        <taxon>Eukaryota</taxon>
        <taxon>Viridiplantae</taxon>
        <taxon>Chlorophyta</taxon>
        <taxon>Mamiellophyceae</taxon>
        <taxon>Mamiellales</taxon>
        <taxon>Bathycoccaceae</taxon>
        <taxon>Bathycoccus</taxon>
    </lineage>
</organism>
<evidence type="ECO:0000256" key="1">
    <source>
        <dbReference type="ARBA" id="ARBA00022723"/>
    </source>
</evidence>
<keyword evidence="2 6" id="KW-0863">Zinc-finger</keyword>
<dbReference type="CDD" id="cd12411">
    <property type="entry name" value="RRM_ist3_like"/>
    <property type="match status" value="1"/>
</dbReference>
<dbReference type="GO" id="GO:0003723">
    <property type="term" value="F:RNA binding"/>
    <property type="evidence" value="ECO:0007669"/>
    <property type="project" value="UniProtKB-UniRule"/>
</dbReference>
<evidence type="ECO:0000256" key="7">
    <source>
        <dbReference type="SAM" id="MobiDB-lite"/>
    </source>
</evidence>
<keyword evidence="11" id="KW-1185">Reference proteome</keyword>
<dbReference type="GeneID" id="19016380"/>
<dbReference type="GO" id="GO:0005686">
    <property type="term" value="C:U2 snRNP"/>
    <property type="evidence" value="ECO:0007669"/>
    <property type="project" value="TreeGrafter"/>
</dbReference>
<name>K8EDW8_9CHLO</name>
<proteinExistence type="predicted"/>
<evidence type="ECO:0000313" key="10">
    <source>
        <dbReference type="EMBL" id="CCO16216.1"/>
    </source>
</evidence>
<dbReference type="GO" id="GO:0000398">
    <property type="term" value="P:mRNA splicing, via spliceosome"/>
    <property type="evidence" value="ECO:0007669"/>
    <property type="project" value="InterPro"/>
</dbReference>
<reference evidence="10 11" key="1">
    <citation type="submission" date="2011-10" db="EMBL/GenBank/DDBJ databases">
        <authorList>
            <person name="Genoscope - CEA"/>
        </authorList>
    </citation>
    <scope>NUCLEOTIDE SEQUENCE [LARGE SCALE GENOMIC DNA]</scope>
    <source>
        <strain evidence="10 11">RCC 1105</strain>
    </source>
</reference>
<dbReference type="AlphaFoldDB" id="K8EDW8"/>
<feature type="domain" description="RanBP2-type" evidence="9">
    <location>
        <begin position="186"/>
        <end position="215"/>
    </location>
</feature>
<evidence type="ECO:0000256" key="2">
    <source>
        <dbReference type="ARBA" id="ARBA00022771"/>
    </source>
</evidence>
<dbReference type="Proteomes" id="UP000198341">
    <property type="component" value="Chromosome 4"/>
</dbReference>
<protein>
    <submittedName>
        <fullName evidence="10">RNA-binding motif protein, X-linked 2</fullName>
    </submittedName>
</protein>
<keyword evidence="1" id="KW-0479">Metal-binding</keyword>
<dbReference type="RefSeq" id="XP_007513691.1">
    <property type="nucleotide sequence ID" value="XM_007513629.1"/>
</dbReference>
<evidence type="ECO:0000256" key="5">
    <source>
        <dbReference type="PROSITE-ProRule" id="PRU00176"/>
    </source>
</evidence>
<dbReference type="eggNOG" id="KOG0126">
    <property type="taxonomic scope" value="Eukaryota"/>
</dbReference>
<dbReference type="EMBL" id="FO082275">
    <property type="protein sequence ID" value="CCO16216.1"/>
    <property type="molecule type" value="Genomic_DNA"/>
</dbReference>
<dbReference type="InterPro" id="IPR012677">
    <property type="entry name" value="Nucleotide-bd_a/b_plait_sf"/>
</dbReference>
<dbReference type="Gene3D" id="3.30.70.330">
    <property type="match status" value="1"/>
</dbReference>
<evidence type="ECO:0000259" key="9">
    <source>
        <dbReference type="PROSITE" id="PS50199"/>
    </source>
</evidence>
<dbReference type="GO" id="GO:0071011">
    <property type="term" value="C:precatalytic spliceosome"/>
    <property type="evidence" value="ECO:0007669"/>
    <property type="project" value="TreeGrafter"/>
</dbReference>
<feature type="region of interest" description="Disordered" evidence="7">
    <location>
        <begin position="222"/>
        <end position="336"/>
    </location>
</feature>
<evidence type="ECO:0000259" key="8">
    <source>
        <dbReference type="PROSITE" id="PS50102"/>
    </source>
</evidence>
<evidence type="ECO:0000256" key="4">
    <source>
        <dbReference type="ARBA" id="ARBA00022884"/>
    </source>
</evidence>
<dbReference type="PROSITE" id="PS01358">
    <property type="entry name" value="ZF_RANBP2_1"/>
    <property type="match status" value="1"/>
</dbReference>
<feature type="domain" description="RRM" evidence="8">
    <location>
        <begin position="98"/>
        <end position="176"/>
    </location>
</feature>
<dbReference type="PANTHER" id="PTHR45880">
    <property type="entry name" value="RNA-BINDING MOTIF PROTEIN, X-LINKED 2"/>
    <property type="match status" value="1"/>
</dbReference>
<dbReference type="InterPro" id="IPR035979">
    <property type="entry name" value="RBD_domain_sf"/>
</dbReference>
<dbReference type="InterPro" id="IPR001876">
    <property type="entry name" value="Znf_RanBP2"/>
</dbReference>
<dbReference type="GO" id="GO:0071013">
    <property type="term" value="C:catalytic step 2 spliceosome"/>
    <property type="evidence" value="ECO:0007669"/>
    <property type="project" value="TreeGrafter"/>
</dbReference>
<dbReference type="GO" id="GO:0008270">
    <property type="term" value="F:zinc ion binding"/>
    <property type="evidence" value="ECO:0007669"/>
    <property type="project" value="UniProtKB-KW"/>
</dbReference>
<dbReference type="SMART" id="SM00360">
    <property type="entry name" value="RRM"/>
    <property type="match status" value="1"/>
</dbReference>
<sequence length="336" mass="38546">MLSHHRGDDVFRKNVWNAAKNIQRKKQIQQLKKIPGDDEKHLQKLHLSASKHDDEDDEVEREMNVLTQIKNQQDASLREIELGLPESASWHAKYKHSAYVFVGGIHSELTEGDVLAILSQYGEIVDVFVPRDEKTGKSKGFAFVCYLDQRSTIIAVDNLNGSKVLGRILRVDHCEDYRLREEFNKKILKWKCSLCGGDNFEGRERCFKCNGNAPKEAYVEVKREEEEGASSSSSSSEDDDEKEEKDGNEKQRGEEEEKDEQTLMNELKKRKEMAEKRARAIAEGKPLPQEEDEDEKEDGRSKKRAKKEKKEKKRSKKEKKKKKKGSSSSSSLSSLS</sequence>
<dbReference type="InterPro" id="IPR000504">
    <property type="entry name" value="RRM_dom"/>
</dbReference>
<accession>K8EDW8</accession>
<evidence type="ECO:0000256" key="6">
    <source>
        <dbReference type="PROSITE-ProRule" id="PRU00322"/>
    </source>
</evidence>
<evidence type="ECO:0000256" key="3">
    <source>
        <dbReference type="ARBA" id="ARBA00022833"/>
    </source>
</evidence>
<dbReference type="PROSITE" id="PS50199">
    <property type="entry name" value="ZF_RANBP2_2"/>
    <property type="match status" value="1"/>
</dbReference>
<dbReference type="OrthoDB" id="2573941at2759"/>
<feature type="compositionally biased region" description="Basic and acidic residues" evidence="7">
    <location>
        <begin position="266"/>
        <end position="282"/>
    </location>
</feature>
<dbReference type="Pfam" id="PF00076">
    <property type="entry name" value="RRM_1"/>
    <property type="match status" value="1"/>
</dbReference>
<feature type="compositionally biased region" description="Low complexity" evidence="7">
    <location>
        <begin position="326"/>
        <end position="336"/>
    </location>
</feature>
<keyword evidence="3" id="KW-0862">Zinc</keyword>
<dbReference type="SUPFAM" id="SSF54928">
    <property type="entry name" value="RNA-binding domain, RBD"/>
    <property type="match status" value="1"/>
</dbReference>
<dbReference type="PANTHER" id="PTHR45880:SF1">
    <property type="entry name" value="RNA-BINDING MOTIF PROTEIN, X-LINKED 2"/>
    <property type="match status" value="1"/>
</dbReference>
<dbReference type="KEGG" id="bpg:Bathy04g03540"/>
<keyword evidence="4 5" id="KW-0694">RNA-binding</keyword>
<feature type="compositionally biased region" description="Basic residues" evidence="7">
    <location>
        <begin position="301"/>
        <end position="325"/>
    </location>
</feature>
<dbReference type="InterPro" id="IPR051847">
    <property type="entry name" value="RNA_proc/Spliceosome_comp"/>
</dbReference>
<gene>
    <name evidence="10" type="ORF">Bathy04g03540</name>
</gene>
<dbReference type="InterPro" id="IPR045844">
    <property type="entry name" value="RRM_Ist3-like"/>
</dbReference>
<evidence type="ECO:0000313" key="11">
    <source>
        <dbReference type="Proteomes" id="UP000198341"/>
    </source>
</evidence>